<dbReference type="OrthoDB" id="10426694at2759"/>
<feature type="compositionally biased region" description="Basic residues" evidence="1">
    <location>
        <begin position="146"/>
        <end position="157"/>
    </location>
</feature>
<evidence type="ECO:0000313" key="4">
    <source>
        <dbReference type="RefSeq" id="XP_019639723.1"/>
    </source>
</evidence>
<keyword evidence="2" id="KW-0812">Transmembrane</keyword>
<proteinExistence type="predicted"/>
<organism evidence="3 4">
    <name type="scientific">Branchiostoma belcheri</name>
    <name type="common">Amphioxus</name>
    <dbReference type="NCBI Taxonomy" id="7741"/>
    <lineage>
        <taxon>Eukaryota</taxon>
        <taxon>Metazoa</taxon>
        <taxon>Chordata</taxon>
        <taxon>Cephalochordata</taxon>
        <taxon>Leptocardii</taxon>
        <taxon>Amphioxiformes</taxon>
        <taxon>Branchiostomatidae</taxon>
        <taxon>Branchiostoma</taxon>
    </lineage>
</organism>
<evidence type="ECO:0000256" key="2">
    <source>
        <dbReference type="SAM" id="Phobius"/>
    </source>
</evidence>
<evidence type="ECO:0000313" key="3">
    <source>
        <dbReference type="Proteomes" id="UP000515135"/>
    </source>
</evidence>
<keyword evidence="3" id="KW-1185">Reference proteome</keyword>
<dbReference type="KEGG" id="bbel:109481570"/>
<name>A0A6P4ZSC8_BRABE</name>
<accession>A0A6P4ZSC8</accession>
<dbReference type="RefSeq" id="XP_019639723.1">
    <property type="nucleotide sequence ID" value="XM_019784164.1"/>
</dbReference>
<feature type="transmembrane region" description="Helical" evidence="2">
    <location>
        <begin position="69"/>
        <end position="89"/>
    </location>
</feature>
<protein>
    <submittedName>
        <fullName evidence="4">Uncharacterized protein LOC109481570</fullName>
    </submittedName>
</protein>
<keyword evidence="2" id="KW-1133">Transmembrane helix</keyword>
<dbReference type="Proteomes" id="UP000515135">
    <property type="component" value="Unplaced"/>
</dbReference>
<dbReference type="GeneID" id="109481570"/>
<gene>
    <name evidence="4" type="primary">LOC109481570</name>
</gene>
<sequence length="157" mass="17246">MGKRRSKKPIFHRRIFDVEDLPADTLMLKTEATRTGYKLNTTGPTSTGVYGIGKNNTNLPSSQGASVPLHFVVLLTLFLLSVTLIFCLGRRRSKSAGSKSASSRRSSGTTTTNSTKVVKRTTSVLGTTKEKGASTCEKKDVQNTKKLIKNNGRRKYY</sequence>
<feature type="region of interest" description="Disordered" evidence="1">
    <location>
        <begin position="92"/>
        <end position="157"/>
    </location>
</feature>
<feature type="compositionally biased region" description="Low complexity" evidence="1">
    <location>
        <begin position="95"/>
        <end position="123"/>
    </location>
</feature>
<dbReference type="AlphaFoldDB" id="A0A6P4ZSC8"/>
<evidence type="ECO:0000256" key="1">
    <source>
        <dbReference type="SAM" id="MobiDB-lite"/>
    </source>
</evidence>
<reference evidence="4" key="1">
    <citation type="submission" date="2025-08" db="UniProtKB">
        <authorList>
            <consortium name="RefSeq"/>
        </authorList>
    </citation>
    <scope>IDENTIFICATION</scope>
    <source>
        <tissue evidence="4">Gonad</tissue>
    </source>
</reference>
<keyword evidence="2" id="KW-0472">Membrane</keyword>
<feature type="compositionally biased region" description="Basic and acidic residues" evidence="1">
    <location>
        <begin position="128"/>
        <end position="143"/>
    </location>
</feature>